<comment type="similarity">
    <text evidence="2 4">Belongs to the class-III pyridoxal-phosphate-dependent aminotransferase family.</text>
</comment>
<dbReference type="Gene3D" id="3.90.1150.10">
    <property type="entry name" value="Aspartate Aminotransferase, domain 1"/>
    <property type="match status" value="1"/>
</dbReference>
<dbReference type="Proteomes" id="UP000249363">
    <property type="component" value="Unassembled WGS sequence"/>
</dbReference>
<gene>
    <name evidence="5" type="ORF">BHQ10_002389</name>
</gene>
<dbReference type="STRING" id="1196081.A0A364KS53"/>
<dbReference type="GO" id="GO:0008483">
    <property type="term" value="F:transaminase activity"/>
    <property type="evidence" value="ECO:0007669"/>
    <property type="project" value="InterPro"/>
</dbReference>
<dbReference type="EMBL" id="MIKG01000003">
    <property type="protein sequence ID" value="RAO66377.1"/>
    <property type="molecule type" value="Genomic_DNA"/>
</dbReference>
<dbReference type="GO" id="GO:0030170">
    <property type="term" value="F:pyridoxal phosphate binding"/>
    <property type="evidence" value="ECO:0007669"/>
    <property type="project" value="InterPro"/>
</dbReference>
<evidence type="ECO:0000313" key="6">
    <source>
        <dbReference type="Proteomes" id="UP000249363"/>
    </source>
</evidence>
<dbReference type="InterPro" id="IPR005814">
    <property type="entry name" value="Aminotrans_3"/>
</dbReference>
<sequence>MTIDEAVRRSHILHRALDRTPLNVASGSGISFTLNSGKEIIDAASGPSVACLGHNQPEVTKAILDHLNNNIAYAYSGSFFTNDASEELASLLLTHQPGGLSKAIFVNSGSEATDAALKLAVQYWHEKGEKKRTHFIARRQSYHGNTIGALCVSGHDSRREFYKDFMSSNVSFVDPCYAYRLKERNERDEQYAQRLAQQVEDEILRVGPEHVAGFIAETVSGTTLGCVPAVPGYFSKIRDICDKYGVLLILDEIMCGMGKTGTMHAWEQEAGFRGPDIQTIGKALGGGFVPLSGVLLHKKIFEALSNGSKVLVHGHTFQAHPLACAAAVAVQKIIKRDNLLENVKQQGVLMEQLLKDKIAPLPFVGDVRGRGLFWAVEFVRDRGKRVPFSPEDKFCETVVDKALELGLAILGNLGRTGEHYVDLAILSPPYIVRSDEIHRIVDLLAQAIESTSANFL</sequence>
<dbReference type="GeneID" id="63791606"/>
<dbReference type="AlphaFoldDB" id="A0A364KS53"/>
<dbReference type="InterPro" id="IPR015421">
    <property type="entry name" value="PyrdxlP-dep_Trfase_major"/>
</dbReference>
<dbReference type="SUPFAM" id="SSF53383">
    <property type="entry name" value="PLP-dependent transferases"/>
    <property type="match status" value="1"/>
</dbReference>
<evidence type="ECO:0000256" key="3">
    <source>
        <dbReference type="ARBA" id="ARBA00022898"/>
    </source>
</evidence>
<comment type="cofactor">
    <cofactor evidence="1">
        <name>pyridoxal 5'-phosphate</name>
        <dbReference type="ChEBI" id="CHEBI:597326"/>
    </cofactor>
</comment>
<dbReference type="GO" id="GO:0005829">
    <property type="term" value="C:cytosol"/>
    <property type="evidence" value="ECO:0007669"/>
    <property type="project" value="TreeGrafter"/>
</dbReference>
<dbReference type="Pfam" id="PF00202">
    <property type="entry name" value="Aminotran_3"/>
    <property type="match status" value="1"/>
</dbReference>
<name>A0A364KS53_TALAM</name>
<dbReference type="PANTHER" id="PTHR43094">
    <property type="entry name" value="AMINOTRANSFERASE"/>
    <property type="match status" value="1"/>
</dbReference>
<reference evidence="5 6" key="1">
    <citation type="journal article" date="2017" name="Biotechnol. Biofuels">
        <title>Differential beta-glucosidase expression as a function of carbon source availability in Talaromyces amestolkiae: a genomic and proteomic approach.</title>
        <authorList>
            <person name="de Eugenio L.I."/>
            <person name="Mendez-Liter J.A."/>
            <person name="Nieto-Dominguez M."/>
            <person name="Alonso L."/>
            <person name="Gil-Munoz J."/>
            <person name="Barriuso J."/>
            <person name="Prieto A."/>
            <person name="Martinez M.J."/>
        </authorList>
    </citation>
    <scope>NUCLEOTIDE SEQUENCE [LARGE SCALE GENOMIC DNA]</scope>
    <source>
        <strain evidence="5 6">CIB</strain>
    </source>
</reference>
<evidence type="ECO:0008006" key="7">
    <source>
        <dbReference type="Google" id="ProtNLM"/>
    </source>
</evidence>
<dbReference type="FunFam" id="3.40.640.10:FF:000004">
    <property type="entry name" value="Acetylornithine aminotransferase"/>
    <property type="match status" value="1"/>
</dbReference>
<dbReference type="InterPro" id="IPR015424">
    <property type="entry name" value="PyrdxlP-dep_Trfase"/>
</dbReference>
<keyword evidence="3 4" id="KW-0663">Pyridoxal phosphate</keyword>
<keyword evidence="6" id="KW-1185">Reference proteome</keyword>
<dbReference type="NCBIfam" id="NF005685">
    <property type="entry name" value="PRK07483.1"/>
    <property type="match status" value="1"/>
</dbReference>
<dbReference type="CDD" id="cd00610">
    <property type="entry name" value="OAT_like"/>
    <property type="match status" value="1"/>
</dbReference>
<evidence type="ECO:0000313" key="5">
    <source>
        <dbReference type="EMBL" id="RAO66377.1"/>
    </source>
</evidence>
<dbReference type="RefSeq" id="XP_040730894.1">
    <property type="nucleotide sequence ID" value="XM_040874529.1"/>
</dbReference>
<evidence type="ECO:0000256" key="2">
    <source>
        <dbReference type="ARBA" id="ARBA00008954"/>
    </source>
</evidence>
<evidence type="ECO:0000256" key="1">
    <source>
        <dbReference type="ARBA" id="ARBA00001933"/>
    </source>
</evidence>
<organism evidence="5 6">
    <name type="scientific">Talaromyces amestolkiae</name>
    <dbReference type="NCBI Taxonomy" id="1196081"/>
    <lineage>
        <taxon>Eukaryota</taxon>
        <taxon>Fungi</taxon>
        <taxon>Dikarya</taxon>
        <taxon>Ascomycota</taxon>
        <taxon>Pezizomycotina</taxon>
        <taxon>Eurotiomycetes</taxon>
        <taxon>Eurotiomycetidae</taxon>
        <taxon>Eurotiales</taxon>
        <taxon>Trichocomaceae</taxon>
        <taxon>Talaromyces</taxon>
        <taxon>Talaromyces sect. Talaromyces</taxon>
    </lineage>
</organism>
<dbReference type="OrthoDB" id="5419315at2759"/>
<dbReference type="PANTHER" id="PTHR43094:SF1">
    <property type="entry name" value="AMINOTRANSFERASE CLASS-III"/>
    <property type="match status" value="1"/>
</dbReference>
<proteinExistence type="inferred from homology"/>
<dbReference type="Gene3D" id="3.40.640.10">
    <property type="entry name" value="Type I PLP-dependent aspartate aminotransferase-like (Major domain)"/>
    <property type="match status" value="1"/>
</dbReference>
<evidence type="ECO:0000256" key="4">
    <source>
        <dbReference type="RuleBase" id="RU003560"/>
    </source>
</evidence>
<accession>A0A364KS53</accession>
<protein>
    <recommendedName>
        <fullName evidence="7">PLP-dependent transferase</fullName>
    </recommendedName>
</protein>
<dbReference type="InterPro" id="IPR015422">
    <property type="entry name" value="PyrdxlP-dep_Trfase_small"/>
</dbReference>
<comment type="caution">
    <text evidence="5">The sequence shown here is derived from an EMBL/GenBank/DDBJ whole genome shotgun (WGS) entry which is preliminary data.</text>
</comment>